<dbReference type="AlphaFoldDB" id="A0A2P2QN94"/>
<dbReference type="Pfam" id="PF06200">
    <property type="entry name" value="tify"/>
    <property type="match status" value="1"/>
</dbReference>
<name>A0A2P2QN94_RHIMU</name>
<evidence type="ECO:0000256" key="1">
    <source>
        <dbReference type="ARBA" id="ARBA00008614"/>
    </source>
</evidence>
<feature type="region of interest" description="Disordered" evidence="3">
    <location>
        <begin position="1"/>
        <end position="23"/>
    </location>
</feature>
<dbReference type="GO" id="GO:2000022">
    <property type="term" value="P:regulation of jasmonic acid mediated signaling pathway"/>
    <property type="evidence" value="ECO:0007669"/>
    <property type="project" value="UniProtKB-UniRule"/>
</dbReference>
<comment type="subcellular location">
    <subcellularLocation>
        <location evidence="2">Nucleus</location>
    </subcellularLocation>
</comment>
<feature type="compositionally biased region" description="Low complexity" evidence="3">
    <location>
        <begin position="164"/>
        <end position="174"/>
    </location>
</feature>
<comment type="domain">
    <text evidence="2">The jas domain is required for interaction with COI1.</text>
</comment>
<feature type="compositionally biased region" description="Low complexity" evidence="3">
    <location>
        <begin position="193"/>
        <end position="209"/>
    </location>
</feature>
<feature type="domain" description="Tify" evidence="4">
    <location>
        <begin position="129"/>
        <end position="164"/>
    </location>
</feature>
<proteinExistence type="inferred from homology"/>
<dbReference type="InterPro" id="IPR040390">
    <property type="entry name" value="TIFY/JAZ"/>
</dbReference>
<dbReference type="Pfam" id="PF09425">
    <property type="entry name" value="Jas_motif"/>
    <property type="match status" value="1"/>
</dbReference>
<dbReference type="GO" id="GO:0005634">
    <property type="term" value="C:nucleus"/>
    <property type="evidence" value="ECO:0007669"/>
    <property type="project" value="UniProtKB-SubCell"/>
</dbReference>
<dbReference type="GO" id="GO:0009611">
    <property type="term" value="P:response to wounding"/>
    <property type="evidence" value="ECO:0007669"/>
    <property type="project" value="UniProtKB-UniRule"/>
</dbReference>
<feature type="region of interest" description="Disordered" evidence="3">
    <location>
        <begin position="164"/>
        <end position="230"/>
    </location>
</feature>
<organism evidence="5">
    <name type="scientific">Rhizophora mucronata</name>
    <name type="common">Asiatic mangrove</name>
    <dbReference type="NCBI Taxonomy" id="61149"/>
    <lineage>
        <taxon>Eukaryota</taxon>
        <taxon>Viridiplantae</taxon>
        <taxon>Streptophyta</taxon>
        <taxon>Embryophyta</taxon>
        <taxon>Tracheophyta</taxon>
        <taxon>Spermatophyta</taxon>
        <taxon>Magnoliopsida</taxon>
        <taxon>eudicotyledons</taxon>
        <taxon>Gunneridae</taxon>
        <taxon>Pentapetalae</taxon>
        <taxon>rosids</taxon>
        <taxon>fabids</taxon>
        <taxon>Malpighiales</taxon>
        <taxon>Rhizophoraceae</taxon>
        <taxon>Rhizophora</taxon>
    </lineage>
</organism>
<comment type="function">
    <text evidence="2">Repressor of jasmonate responses.</text>
</comment>
<evidence type="ECO:0000256" key="2">
    <source>
        <dbReference type="RuleBase" id="RU369065"/>
    </source>
</evidence>
<keyword evidence="2" id="KW-0539">Nucleus</keyword>
<dbReference type="SMART" id="SM00979">
    <property type="entry name" value="TIFY"/>
    <property type="match status" value="1"/>
</dbReference>
<dbReference type="InterPro" id="IPR010399">
    <property type="entry name" value="Tify_dom"/>
</dbReference>
<feature type="compositionally biased region" description="Polar residues" evidence="3">
    <location>
        <begin position="268"/>
        <end position="282"/>
    </location>
</feature>
<evidence type="ECO:0000259" key="4">
    <source>
        <dbReference type="PROSITE" id="PS51320"/>
    </source>
</evidence>
<evidence type="ECO:0000256" key="3">
    <source>
        <dbReference type="SAM" id="MobiDB-lite"/>
    </source>
</evidence>
<dbReference type="InterPro" id="IPR018467">
    <property type="entry name" value="CCT_CS"/>
</dbReference>
<sequence>MSSGAKFVGLEGQKPATSPEKPGFSGKCSLFSQYLKEKGSFGDLSLGMTCNMEANGNGMPDMLGNAATTMNLFPVIEEKSCDVQTRSMGSLRSSGPMDLFPQQAGFTSLASKEDVQKNIDSSDKKSVTSEAQTAQMTIFYAGKVIVFDNFPADKAKEVMLLASSRGSSTSHKSSPPALDKSYPAFAPNIAKTPSESSSSVPPSSNAIPSFGNGLVQEHVQPPPQPIAGDLPIARRVSLHRFLERRKDRITSKAPYQTSGPSVALSKPAESNSWLGLAAQSQH</sequence>
<dbReference type="PROSITE" id="PS51320">
    <property type="entry name" value="TIFY"/>
    <property type="match status" value="1"/>
</dbReference>
<feature type="region of interest" description="Disordered" evidence="3">
    <location>
        <begin position="245"/>
        <end position="282"/>
    </location>
</feature>
<comment type="similarity">
    <text evidence="1 2">Belongs to the TIFY/JAZ family.</text>
</comment>
<dbReference type="EMBL" id="GGEC01087900">
    <property type="protein sequence ID" value="MBX68384.1"/>
    <property type="molecule type" value="Transcribed_RNA"/>
</dbReference>
<dbReference type="PANTHER" id="PTHR33077:SF140">
    <property type="entry name" value="PROTEIN TIFY 10B"/>
    <property type="match status" value="1"/>
</dbReference>
<accession>A0A2P2QN94</accession>
<dbReference type="PANTHER" id="PTHR33077">
    <property type="entry name" value="PROTEIN TIFY 4A-RELATED-RELATED"/>
    <property type="match status" value="1"/>
</dbReference>
<keyword evidence="2" id="KW-1184">Jasmonic acid signaling pathway</keyword>
<reference evidence="5" key="1">
    <citation type="submission" date="2018-02" db="EMBL/GenBank/DDBJ databases">
        <title>Rhizophora mucronata_Transcriptome.</title>
        <authorList>
            <person name="Meera S.P."/>
            <person name="Sreeshan A."/>
            <person name="Augustine A."/>
        </authorList>
    </citation>
    <scope>NUCLEOTIDE SEQUENCE</scope>
    <source>
        <tissue evidence="5">Leaf</tissue>
    </source>
</reference>
<evidence type="ECO:0000313" key="5">
    <source>
        <dbReference type="EMBL" id="MBX68384.1"/>
    </source>
</evidence>
<protein>
    <recommendedName>
        <fullName evidence="2">Protein TIFY</fullName>
    </recommendedName>
    <alternativeName>
        <fullName evidence="2">Jasmonate ZIM domain-containing protein</fullName>
    </alternativeName>
</protein>
<dbReference type="GO" id="GO:0031347">
    <property type="term" value="P:regulation of defense response"/>
    <property type="evidence" value="ECO:0007669"/>
    <property type="project" value="UniProtKB-UniRule"/>
</dbReference>